<dbReference type="GO" id="GO:0016746">
    <property type="term" value="F:acyltransferase activity"/>
    <property type="evidence" value="ECO:0007669"/>
    <property type="project" value="UniProtKB-KW"/>
</dbReference>
<evidence type="ECO:0000313" key="4">
    <source>
        <dbReference type="EMBL" id="BBG93921.1"/>
    </source>
</evidence>
<comment type="similarity">
    <text evidence="1">Belongs to the plant acyltransferase family.</text>
</comment>
<keyword evidence="2" id="KW-0808">Transferase</keyword>
<dbReference type="PANTHER" id="PTHR31623">
    <property type="entry name" value="F21J9.9"/>
    <property type="match status" value="1"/>
</dbReference>
<dbReference type="EMBL" id="AP019297">
    <property type="protein sequence ID" value="BBG93921.1"/>
    <property type="molecule type" value="Genomic_DNA"/>
</dbReference>
<protein>
    <recommendedName>
        <fullName evidence="5">HXXXD-type acyl-transferase family protein</fullName>
    </recommendedName>
</protein>
<organism evidence="4">
    <name type="scientific">Prunus dulcis</name>
    <name type="common">Almond</name>
    <name type="synonym">Amygdalus dulcis</name>
    <dbReference type="NCBI Taxonomy" id="3755"/>
    <lineage>
        <taxon>Eukaryota</taxon>
        <taxon>Viridiplantae</taxon>
        <taxon>Streptophyta</taxon>
        <taxon>Embryophyta</taxon>
        <taxon>Tracheophyta</taxon>
        <taxon>Spermatophyta</taxon>
        <taxon>Magnoliopsida</taxon>
        <taxon>eudicotyledons</taxon>
        <taxon>Gunneridae</taxon>
        <taxon>Pentapetalae</taxon>
        <taxon>rosids</taxon>
        <taxon>fabids</taxon>
        <taxon>Rosales</taxon>
        <taxon>Rosaceae</taxon>
        <taxon>Amygdaloideae</taxon>
        <taxon>Amygdaleae</taxon>
        <taxon>Prunus</taxon>
    </lineage>
</organism>
<dbReference type="Gene3D" id="3.30.559.10">
    <property type="entry name" value="Chloramphenicol acetyltransferase-like domain"/>
    <property type="match status" value="1"/>
</dbReference>
<evidence type="ECO:0000256" key="1">
    <source>
        <dbReference type="ARBA" id="ARBA00009861"/>
    </source>
</evidence>
<dbReference type="PANTHER" id="PTHR31623:SF79">
    <property type="entry name" value="SALUTARIDINOL 7-O-ACETYLTRANSFERASE"/>
    <property type="match status" value="1"/>
</dbReference>
<accession>A0A4Y1QQ26</accession>
<name>A0A4Y1QQ26_PRUDU</name>
<evidence type="ECO:0000256" key="3">
    <source>
        <dbReference type="ARBA" id="ARBA00023315"/>
    </source>
</evidence>
<gene>
    <name evidence="4" type="ORF">Prudu_002075</name>
</gene>
<dbReference type="InterPro" id="IPR023213">
    <property type="entry name" value="CAT-like_dom_sf"/>
</dbReference>
<dbReference type="AlphaFoldDB" id="A0A4Y1QQ26"/>
<keyword evidence="3" id="KW-0012">Acyltransferase</keyword>
<reference evidence="4" key="1">
    <citation type="journal article" date="2019" name="Science">
        <title>Mutation of a bHLH transcription factor allowed almond domestication.</title>
        <authorList>
            <person name="Sanchez-Perez R."/>
            <person name="Pavan S."/>
            <person name="Mazzeo R."/>
            <person name="Moldovan C."/>
            <person name="Aiese Cigliano R."/>
            <person name="Del Cueto J."/>
            <person name="Ricciardi F."/>
            <person name="Lotti C."/>
            <person name="Ricciardi L."/>
            <person name="Dicenta F."/>
            <person name="Lopez-Marques R.L."/>
            <person name="Lindberg Moller B."/>
        </authorList>
    </citation>
    <scope>NUCLEOTIDE SEQUENCE</scope>
</reference>
<sequence length="236" mass="26695">MPSNLIKREKIVTKRFVFDASSLARMKVKASKGLGMDDCAPTRVEAVTALICKSSMNTKNGTSGKGRPSMAISHVVNLRERMVPPLPEHSFGSIWRFAVASIMKDERNIELHEFVVQLRKVIRKINDDYVRKLQGEDGFSHACKPLKETSELFSQGEVEFYRFSSWDRFPFYNTDFGWGKPSWACISNVPIKNVVTLMCSSSSDGIEAWVTLEEEDMAKLECDHELLEFCLLAKGS</sequence>
<evidence type="ECO:0008006" key="5">
    <source>
        <dbReference type="Google" id="ProtNLM"/>
    </source>
</evidence>
<evidence type="ECO:0000256" key="2">
    <source>
        <dbReference type="ARBA" id="ARBA00022679"/>
    </source>
</evidence>
<dbReference type="Pfam" id="PF02458">
    <property type="entry name" value="Transferase"/>
    <property type="match status" value="1"/>
</dbReference>
<proteinExistence type="inferred from homology"/>